<dbReference type="Proteomes" id="UP000305792">
    <property type="component" value="Unassembled WGS sequence"/>
</dbReference>
<dbReference type="RefSeq" id="WP_136530908.1">
    <property type="nucleotide sequence ID" value="NZ_STGX01000013.1"/>
</dbReference>
<evidence type="ECO:0000256" key="1">
    <source>
        <dbReference type="SAM" id="MobiDB-lite"/>
    </source>
</evidence>
<keyword evidence="3" id="KW-1185">Reference proteome</keyword>
<feature type="compositionally biased region" description="Low complexity" evidence="1">
    <location>
        <begin position="148"/>
        <end position="159"/>
    </location>
</feature>
<accession>A0A4S8PAG4</accession>
<gene>
    <name evidence="2" type="ORF">E9998_17100</name>
</gene>
<proteinExistence type="predicted"/>
<sequence length="181" mass="18800">MLESTMPERATVVKATVERATVEKVPVDRAAFARATAEGTTVVRVPSARGAVAVSHRAEPLAPPALPRVQICGSQAAVQAHGPQASPWVPSGRVRNRRDRQRAVRAGVHGAEPRPAREARGRRPEPKPVSPTVLAPWTRSFAATSLGPLPFAAATGPAPFGAPEPSGPQRCGPGSGAVESP</sequence>
<comment type="caution">
    <text evidence="2">The sequence shown here is derived from an EMBL/GenBank/DDBJ whole genome shotgun (WGS) entry which is preliminary data.</text>
</comment>
<reference evidence="2 3" key="1">
    <citation type="journal article" date="2018" name="Int. J. Syst. Evol. Microbiol.">
        <title>Glycomyces paridis sp. nov., isolated from the medicinal plant Paris polyphylla.</title>
        <authorList>
            <person name="Fang X.M."/>
            <person name="Bai J.L."/>
            <person name="Su J."/>
            <person name="Zhao L.L."/>
            <person name="Liu H.Y."/>
            <person name="Ma B.P."/>
            <person name="Zhang Y.Q."/>
            <person name="Yu L.Y."/>
        </authorList>
    </citation>
    <scope>NUCLEOTIDE SEQUENCE [LARGE SCALE GENOMIC DNA]</scope>
    <source>
        <strain evidence="2 3">CPCC 204357</strain>
    </source>
</reference>
<evidence type="ECO:0000313" key="3">
    <source>
        <dbReference type="Proteomes" id="UP000305792"/>
    </source>
</evidence>
<dbReference type="AlphaFoldDB" id="A0A4S8PAG4"/>
<name>A0A4S8PAG4_9ACTN</name>
<protein>
    <submittedName>
        <fullName evidence="2">Uncharacterized protein</fullName>
    </submittedName>
</protein>
<evidence type="ECO:0000313" key="2">
    <source>
        <dbReference type="EMBL" id="THV26711.1"/>
    </source>
</evidence>
<feature type="region of interest" description="Disordered" evidence="1">
    <location>
        <begin position="80"/>
        <end position="136"/>
    </location>
</feature>
<feature type="region of interest" description="Disordered" evidence="1">
    <location>
        <begin position="148"/>
        <end position="181"/>
    </location>
</feature>
<feature type="compositionally biased region" description="Basic and acidic residues" evidence="1">
    <location>
        <begin position="111"/>
        <end position="126"/>
    </location>
</feature>
<dbReference type="EMBL" id="STGX01000013">
    <property type="protein sequence ID" value="THV26711.1"/>
    <property type="molecule type" value="Genomic_DNA"/>
</dbReference>
<organism evidence="2 3">
    <name type="scientific">Glycomyces paridis</name>
    <dbReference type="NCBI Taxonomy" id="2126555"/>
    <lineage>
        <taxon>Bacteria</taxon>
        <taxon>Bacillati</taxon>
        <taxon>Actinomycetota</taxon>
        <taxon>Actinomycetes</taxon>
        <taxon>Glycomycetales</taxon>
        <taxon>Glycomycetaceae</taxon>
        <taxon>Glycomyces</taxon>
    </lineage>
</organism>